<evidence type="ECO:0000256" key="1">
    <source>
        <dbReference type="SAM" id="SignalP"/>
    </source>
</evidence>
<comment type="caution">
    <text evidence="2">The sequence shown here is derived from an EMBL/GenBank/DDBJ whole genome shotgun (WGS) entry which is preliminary data.</text>
</comment>
<keyword evidence="1" id="KW-0732">Signal</keyword>
<dbReference type="EMBL" id="PGOL01000095">
    <property type="protein sequence ID" value="PKI77344.1"/>
    <property type="molecule type" value="Genomic_DNA"/>
</dbReference>
<organism evidence="2 3">
    <name type="scientific">Punica granatum</name>
    <name type="common">Pomegranate</name>
    <dbReference type="NCBI Taxonomy" id="22663"/>
    <lineage>
        <taxon>Eukaryota</taxon>
        <taxon>Viridiplantae</taxon>
        <taxon>Streptophyta</taxon>
        <taxon>Embryophyta</taxon>
        <taxon>Tracheophyta</taxon>
        <taxon>Spermatophyta</taxon>
        <taxon>Magnoliopsida</taxon>
        <taxon>eudicotyledons</taxon>
        <taxon>Gunneridae</taxon>
        <taxon>Pentapetalae</taxon>
        <taxon>rosids</taxon>
        <taxon>malvids</taxon>
        <taxon>Myrtales</taxon>
        <taxon>Lythraceae</taxon>
        <taxon>Punica</taxon>
    </lineage>
</organism>
<dbReference type="AlphaFoldDB" id="A0A2I0L9H8"/>
<evidence type="ECO:0000313" key="2">
    <source>
        <dbReference type="EMBL" id="PKI77344.1"/>
    </source>
</evidence>
<feature type="chain" id="PRO_5014120894" description="Secreted protein" evidence="1">
    <location>
        <begin position="27"/>
        <end position="85"/>
    </location>
</feature>
<evidence type="ECO:0008006" key="4">
    <source>
        <dbReference type="Google" id="ProtNLM"/>
    </source>
</evidence>
<sequence length="85" mass="9196">MPPLLRPHLLLHACLLSSVLSVLVLSQNLLPLFPICALYVSGHLYSPRLCSLSDVGSRALSSPLHKLSRSTLLALISQLQRSATP</sequence>
<gene>
    <name evidence="2" type="ORF">CRG98_002289</name>
</gene>
<dbReference type="Proteomes" id="UP000233551">
    <property type="component" value="Unassembled WGS sequence"/>
</dbReference>
<name>A0A2I0L9H8_PUNGR</name>
<proteinExistence type="predicted"/>
<accession>A0A2I0L9H8</accession>
<keyword evidence="3" id="KW-1185">Reference proteome</keyword>
<protein>
    <recommendedName>
        <fullName evidence="4">Secreted protein</fullName>
    </recommendedName>
</protein>
<evidence type="ECO:0000313" key="3">
    <source>
        <dbReference type="Proteomes" id="UP000233551"/>
    </source>
</evidence>
<feature type="signal peptide" evidence="1">
    <location>
        <begin position="1"/>
        <end position="26"/>
    </location>
</feature>
<reference evidence="2 3" key="1">
    <citation type="submission" date="2017-11" db="EMBL/GenBank/DDBJ databases">
        <title>De-novo sequencing of pomegranate (Punica granatum L.) genome.</title>
        <authorList>
            <person name="Akparov Z."/>
            <person name="Amiraslanov A."/>
            <person name="Hajiyeva S."/>
            <person name="Abbasov M."/>
            <person name="Kaur K."/>
            <person name="Hamwieh A."/>
            <person name="Solovyev V."/>
            <person name="Salamov A."/>
            <person name="Braich B."/>
            <person name="Kosarev P."/>
            <person name="Mahmoud A."/>
            <person name="Hajiyev E."/>
            <person name="Babayeva S."/>
            <person name="Izzatullayeva V."/>
            <person name="Mammadov A."/>
            <person name="Mammadov A."/>
            <person name="Sharifova S."/>
            <person name="Ojaghi J."/>
            <person name="Eynullazada K."/>
            <person name="Bayramov B."/>
            <person name="Abdulazimova A."/>
            <person name="Shahmuradov I."/>
        </authorList>
    </citation>
    <scope>NUCLEOTIDE SEQUENCE [LARGE SCALE GENOMIC DNA]</scope>
    <source>
        <strain evidence="3">cv. AG2017</strain>
        <tissue evidence="2">Leaf</tissue>
    </source>
</reference>